<sequence length="620" mass="69192">MPQFFSQESRLTFQQSQQNLTIVVPLAKFSCSLTNQGSTAGTQWTHYLRNDLELVIQEVQVRGPGNENNLMMKVVAGAEYLEEQNLDDIARIYKDFIPSPGSEIPVRVVVKRPLLALRYPKFNNIRRLQFRFRDDSDFNRIVDTLTSLGMTIEGISSAPAFQFHPSTAKPTSSAISMVHPTPAAASYISSPQNTEFKVPRPDSASSTLQRPSSSNTSRSDDYLFSRPPSIETLKRAQSLYASQIEREQQEIQPSNFIVPSSNDIPPSHTAYRNPVFLPKSEESQRRFSTSRFSETPKTQCLPDRLASFSSVDSTNNLRHNGHGSVLDSFSPFECRPLTRPAEYPIFSALGKRPISLPTEHDICSGFPIPPKRQLPFATVRGPSRSESVSATEINQPVEAPGQRKRSLEEFFDANSSNRITIPTEKPTKRRFASRKATHLPEMNDRSTKAVRSTDGSAGDGLGVPILSEEPSPPTLRIVAALSTSDLPSKLQAKEITARERLVSTPLNKPTTPKMIDGSTQTQTLSGRDHTAALKPVQSASVVEAPSNLPTAFVLQEDLDLFISRYGSRSQINLPPNYNNVPAEERHKMLNDFIIKNLENEDFLKMAQDMDVSWRRMGLMR</sequence>
<feature type="region of interest" description="Disordered" evidence="1">
    <location>
        <begin position="186"/>
        <end position="227"/>
    </location>
</feature>
<dbReference type="AlphaFoldDB" id="A0A9X0DHW6"/>
<feature type="compositionally biased region" description="Polar residues" evidence="1">
    <location>
        <begin position="203"/>
        <end position="217"/>
    </location>
</feature>
<evidence type="ECO:0000313" key="2">
    <source>
        <dbReference type="EMBL" id="KAJ8063015.1"/>
    </source>
</evidence>
<feature type="compositionally biased region" description="Polar residues" evidence="1">
    <location>
        <begin position="385"/>
        <end position="394"/>
    </location>
</feature>
<keyword evidence="3" id="KW-1185">Reference proteome</keyword>
<dbReference type="OrthoDB" id="5360255at2759"/>
<evidence type="ECO:0000256" key="1">
    <source>
        <dbReference type="SAM" id="MobiDB-lite"/>
    </source>
</evidence>
<dbReference type="GO" id="GO:0007131">
    <property type="term" value="P:reciprocal meiotic recombination"/>
    <property type="evidence" value="ECO:0007669"/>
    <property type="project" value="InterPro"/>
</dbReference>
<reference evidence="2" key="1">
    <citation type="submission" date="2022-11" db="EMBL/GenBank/DDBJ databases">
        <title>Genome Resource of Sclerotinia nivalis Strain SnTB1, a Plant Pathogen Isolated from American Ginseng.</title>
        <authorList>
            <person name="Fan S."/>
        </authorList>
    </citation>
    <scope>NUCLEOTIDE SEQUENCE</scope>
    <source>
        <strain evidence="2">SnTB1</strain>
    </source>
</reference>
<feature type="region of interest" description="Disordered" evidence="1">
    <location>
        <begin position="385"/>
        <end position="404"/>
    </location>
</feature>
<proteinExistence type="predicted"/>
<accession>A0A9X0DHW6</accession>
<dbReference type="Pfam" id="PF03525">
    <property type="entry name" value="Meiotic_rec114"/>
    <property type="match status" value="1"/>
</dbReference>
<protein>
    <submittedName>
        <fullName evidence="2">Uncharacterized protein</fullName>
    </submittedName>
</protein>
<gene>
    <name evidence="2" type="ORF">OCU04_008259</name>
</gene>
<comment type="caution">
    <text evidence="2">The sequence shown here is derived from an EMBL/GenBank/DDBJ whole genome shotgun (WGS) entry which is preliminary data.</text>
</comment>
<dbReference type="Proteomes" id="UP001152300">
    <property type="component" value="Unassembled WGS sequence"/>
</dbReference>
<evidence type="ECO:0000313" key="3">
    <source>
        <dbReference type="Proteomes" id="UP001152300"/>
    </source>
</evidence>
<feature type="region of interest" description="Disordered" evidence="1">
    <location>
        <begin position="427"/>
        <end position="468"/>
    </location>
</feature>
<organism evidence="2 3">
    <name type="scientific">Sclerotinia nivalis</name>
    <dbReference type="NCBI Taxonomy" id="352851"/>
    <lineage>
        <taxon>Eukaryota</taxon>
        <taxon>Fungi</taxon>
        <taxon>Dikarya</taxon>
        <taxon>Ascomycota</taxon>
        <taxon>Pezizomycotina</taxon>
        <taxon>Leotiomycetes</taxon>
        <taxon>Helotiales</taxon>
        <taxon>Sclerotiniaceae</taxon>
        <taxon>Sclerotinia</taxon>
    </lineage>
</organism>
<feature type="compositionally biased region" description="Basic residues" evidence="1">
    <location>
        <begin position="427"/>
        <end position="437"/>
    </location>
</feature>
<dbReference type="InterPro" id="IPR004354">
    <property type="entry name" value="Meiotic_Rec114"/>
</dbReference>
<dbReference type="EMBL" id="JAPEIS010000009">
    <property type="protein sequence ID" value="KAJ8063015.1"/>
    <property type="molecule type" value="Genomic_DNA"/>
</dbReference>
<name>A0A9X0DHW6_9HELO</name>